<dbReference type="GO" id="GO:0030026">
    <property type="term" value="P:intracellular manganese ion homeostasis"/>
    <property type="evidence" value="ECO:0007669"/>
    <property type="project" value="InterPro"/>
</dbReference>
<dbReference type="OrthoDB" id="1924921at2759"/>
<evidence type="ECO:0000256" key="6">
    <source>
        <dbReference type="ARBA" id="ARBA00022989"/>
    </source>
</evidence>
<keyword evidence="7 10" id="KW-0472">Membrane</keyword>
<comment type="subcellular location">
    <subcellularLocation>
        <location evidence="1">Vacuole membrane</location>
        <topology evidence="1">Multi-pass membrane protein</topology>
    </subcellularLocation>
</comment>
<dbReference type="AlphaFoldDB" id="A0A6A1VNM6"/>
<feature type="transmembrane region" description="Helical" evidence="10">
    <location>
        <begin position="408"/>
        <end position="434"/>
    </location>
</feature>
<evidence type="ECO:0000256" key="2">
    <source>
        <dbReference type="ARBA" id="ARBA00007049"/>
    </source>
</evidence>
<evidence type="ECO:0000313" key="11">
    <source>
        <dbReference type="EMBL" id="KAB1214491.1"/>
    </source>
</evidence>
<evidence type="ECO:0000256" key="5">
    <source>
        <dbReference type="ARBA" id="ARBA00022692"/>
    </source>
</evidence>
<feature type="region of interest" description="Disordered" evidence="9">
    <location>
        <begin position="1"/>
        <end position="45"/>
    </location>
</feature>
<evidence type="ECO:0000256" key="4">
    <source>
        <dbReference type="ARBA" id="ARBA00022554"/>
    </source>
</evidence>
<comment type="caution">
    <text evidence="11">The sequence shown here is derived from an EMBL/GenBank/DDBJ whole genome shotgun (WGS) entry which is preliminary data.</text>
</comment>
<feature type="transmembrane region" description="Helical" evidence="10">
    <location>
        <begin position="343"/>
        <end position="365"/>
    </location>
</feature>
<dbReference type="InterPro" id="IPR052843">
    <property type="entry name" value="ER_body_metal_sequester"/>
</dbReference>
<feature type="transmembrane region" description="Helical" evidence="10">
    <location>
        <begin position="292"/>
        <end position="312"/>
    </location>
</feature>
<sequence>METEEQRKEVEAETAEGGVALQERWPRQDDSTSTTTTITITGSGLSSEPYGEARYLVERVISYQPFELKSCDCGTSHGHVILDVKRLGIRNGDEINLEDEDTFKNKSIPNVPPLPSKDTLQEEVANDVSINMGTTEFEEVDIAFTKQNEQKGRDLYLETVYKKPDTCDFYCPKCKACINKVLIHSRDDFDEARCPSCFEFLRPIGDWFFQKPVPIDEPGTQKPAEPGVDDAVYPPPSSPEPLTYTASRIPEQQGAIKWEILKSIVYGGLTEAITSLSVVTSAASADAATLNIVALAFANLVGGLFVIGHNLWELKKDQSRVTSSETDEQVDRYQELLGQRRNFILHASVAVLSFLVFGLVPPIVYGFSFYESDNRHLKVAAVAAASLLCITVLAIAKAYTQKPPKLNVYLRTVLQYVALGVAASGISYLAGYLIRKLIEKFGWFE</sequence>
<dbReference type="EMBL" id="RXIC02000023">
    <property type="protein sequence ID" value="KAB1214491.1"/>
    <property type="molecule type" value="Genomic_DNA"/>
</dbReference>
<evidence type="ECO:0008006" key="13">
    <source>
        <dbReference type="Google" id="ProtNLM"/>
    </source>
</evidence>
<dbReference type="PANTHER" id="PTHR38937:SF2">
    <property type="entry name" value="MEMBRANE PROTEIN OF ER BODY-LIKE PROTEIN ISOFORM X1"/>
    <property type="match status" value="1"/>
</dbReference>
<dbReference type="GO" id="GO:0005384">
    <property type="term" value="F:manganese ion transmembrane transporter activity"/>
    <property type="evidence" value="ECO:0007669"/>
    <property type="project" value="InterPro"/>
</dbReference>
<evidence type="ECO:0000256" key="1">
    <source>
        <dbReference type="ARBA" id="ARBA00004128"/>
    </source>
</evidence>
<keyword evidence="4" id="KW-0926">Vacuole</keyword>
<dbReference type="GO" id="GO:0006826">
    <property type="term" value="P:iron ion transport"/>
    <property type="evidence" value="ECO:0007669"/>
    <property type="project" value="UniProtKB-KW"/>
</dbReference>
<keyword evidence="3" id="KW-0406">Ion transport</keyword>
<dbReference type="GO" id="GO:0005774">
    <property type="term" value="C:vacuolar membrane"/>
    <property type="evidence" value="ECO:0007669"/>
    <property type="project" value="UniProtKB-SubCell"/>
</dbReference>
<evidence type="ECO:0000256" key="3">
    <source>
        <dbReference type="ARBA" id="ARBA00022496"/>
    </source>
</evidence>
<comment type="similarity">
    <text evidence="2">Belongs to the CCC1 family.</text>
</comment>
<dbReference type="InterPro" id="IPR008217">
    <property type="entry name" value="Ccc1_fam"/>
</dbReference>
<keyword evidence="3" id="KW-0813">Transport</keyword>
<feature type="compositionally biased region" description="Low complexity" evidence="9">
    <location>
        <begin position="31"/>
        <end position="45"/>
    </location>
</feature>
<keyword evidence="6 10" id="KW-1133">Transmembrane helix</keyword>
<gene>
    <name evidence="11" type="ORF">CJ030_MR5G010381</name>
</gene>
<dbReference type="Proteomes" id="UP000516437">
    <property type="component" value="Chromosome 5"/>
</dbReference>
<feature type="transmembrane region" description="Helical" evidence="10">
    <location>
        <begin position="377"/>
        <end position="396"/>
    </location>
</feature>
<evidence type="ECO:0000256" key="10">
    <source>
        <dbReference type="SAM" id="Phobius"/>
    </source>
</evidence>
<evidence type="ECO:0000313" key="12">
    <source>
        <dbReference type="Proteomes" id="UP000516437"/>
    </source>
</evidence>
<proteinExistence type="inferred from homology"/>
<evidence type="ECO:0000256" key="8">
    <source>
        <dbReference type="ARBA" id="ARBA00044464"/>
    </source>
</evidence>
<organism evidence="11 12">
    <name type="scientific">Morella rubra</name>
    <name type="common">Chinese bayberry</name>
    <dbReference type="NCBI Taxonomy" id="262757"/>
    <lineage>
        <taxon>Eukaryota</taxon>
        <taxon>Viridiplantae</taxon>
        <taxon>Streptophyta</taxon>
        <taxon>Embryophyta</taxon>
        <taxon>Tracheophyta</taxon>
        <taxon>Spermatophyta</taxon>
        <taxon>Magnoliopsida</taxon>
        <taxon>eudicotyledons</taxon>
        <taxon>Gunneridae</taxon>
        <taxon>Pentapetalae</taxon>
        <taxon>rosids</taxon>
        <taxon>fabids</taxon>
        <taxon>Fagales</taxon>
        <taxon>Myricaceae</taxon>
        <taxon>Morella</taxon>
    </lineage>
</organism>
<keyword evidence="5 10" id="KW-0812">Transmembrane</keyword>
<feature type="compositionally biased region" description="Basic and acidic residues" evidence="9">
    <location>
        <begin position="1"/>
        <end position="11"/>
    </location>
</feature>
<protein>
    <recommendedName>
        <fullName evidence="13">Membrane protein of ER body-like protein</fullName>
    </recommendedName>
</protein>
<reference evidence="11 12" key="1">
    <citation type="journal article" date="2019" name="Plant Biotechnol. J.">
        <title>The red bayberry genome and genetic basis of sex determination.</title>
        <authorList>
            <person name="Jia H.M."/>
            <person name="Jia H.J."/>
            <person name="Cai Q.L."/>
            <person name="Wang Y."/>
            <person name="Zhao H.B."/>
            <person name="Yang W.F."/>
            <person name="Wang G.Y."/>
            <person name="Li Y.H."/>
            <person name="Zhan D.L."/>
            <person name="Shen Y.T."/>
            <person name="Niu Q.F."/>
            <person name="Chang L."/>
            <person name="Qiu J."/>
            <person name="Zhao L."/>
            <person name="Xie H.B."/>
            <person name="Fu W.Y."/>
            <person name="Jin J."/>
            <person name="Li X.W."/>
            <person name="Jiao Y."/>
            <person name="Zhou C.C."/>
            <person name="Tu T."/>
            <person name="Chai C.Y."/>
            <person name="Gao J.L."/>
            <person name="Fan L.J."/>
            <person name="van de Weg E."/>
            <person name="Wang J.Y."/>
            <person name="Gao Z.S."/>
        </authorList>
    </citation>
    <scope>NUCLEOTIDE SEQUENCE [LARGE SCALE GENOMIC DNA]</scope>
    <source>
        <tissue evidence="11">Leaves</tissue>
    </source>
</reference>
<keyword evidence="3" id="KW-0408">Iron</keyword>
<dbReference type="PANTHER" id="PTHR38937">
    <property type="entry name" value="MEMBRANE PROTEIN OF ER BODY-LIKE PROTEIN"/>
    <property type="match status" value="1"/>
</dbReference>
<dbReference type="Pfam" id="PF01988">
    <property type="entry name" value="VIT1"/>
    <property type="match status" value="1"/>
</dbReference>
<name>A0A6A1VNM6_9ROSI</name>
<comment type="catalytic activity">
    <reaction evidence="8">
        <text>Fe(2+)(in) = Fe(2+)(out)</text>
        <dbReference type="Rhea" id="RHEA:28486"/>
        <dbReference type="ChEBI" id="CHEBI:29033"/>
    </reaction>
    <physiologicalReaction direction="left-to-right" evidence="8">
        <dbReference type="Rhea" id="RHEA:28487"/>
    </physiologicalReaction>
</comment>
<accession>A0A6A1VNM6</accession>
<keyword evidence="3" id="KW-0410">Iron transport</keyword>
<evidence type="ECO:0000256" key="7">
    <source>
        <dbReference type="ARBA" id="ARBA00023136"/>
    </source>
</evidence>
<evidence type="ECO:0000256" key="9">
    <source>
        <dbReference type="SAM" id="MobiDB-lite"/>
    </source>
</evidence>
<keyword evidence="12" id="KW-1185">Reference proteome</keyword>